<organism evidence="8 9">
    <name type="scientific">Dekkera bruxellensis</name>
    <name type="common">Brettanomyces custersii</name>
    <dbReference type="NCBI Taxonomy" id="5007"/>
    <lineage>
        <taxon>Eukaryota</taxon>
        <taxon>Fungi</taxon>
        <taxon>Dikarya</taxon>
        <taxon>Ascomycota</taxon>
        <taxon>Saccharomycotina</taxon>
        <taxon>Pichiomycetes</taxon>
        <taxon>Pichiales</taxon>
        <taxon>Pichiaceae</taxon>
        <taxon>Brettanomyces</taxon>
    </lineage>
</organism>
<dbReference type="OrthoDB" id="444255at2759"/>
<evidence type="ECO:0000256" key="2">
    <source>
        <dbReference type="ARBA" id="ARBA00022692"/>
    </source>
</evidence>
<keyword evidence="2 6" id="KW-0812">Transmembrane</keyword>
<reference evidence="8" key="2">
    <citation type="journal article" name="BMC Genomics">
        <title>New genome assemblies reveal patterns of domestication and adaptation across Brettanomyces (Dekkera) species.</title>
        <authorList>
            <person name="Roach M.J."/>
            <person name="Borneman A.R."/>
        </authorList>
    </citation>
    <scope>NUCLEOTIDE SEQUENCE</scope>
    <source>
        <strain evidence="8">UCD 2041</strain>
    </source>
</reference>
<evidence type="ECO:0000256" key="6">
    <source>
        <dbReference type="SAM" id="Phobius"/>
    </source>
</evidence>
<comment type="subcellular location">
    <subcellularLocation>
        <location evidence="1">Membrane</location>
        <topology evidence="1">Single-pass membrane protein</topology>
    </subcellularLocation>
</comment>
<evidence type="ECO:0000256" key="4">
    <source>
        <dbReference type="ARBA" id="ARBA00023136"/>
    </source>
</evidence>
<protein>
    <recommendedName>
        <fullName evidence="7">LicD/FKTN/FKRP nucleotidyltransferase domain-containing protein</fullName>
    </recommendedName>
</protein>
<evidence type="ECO:0000313" key="9">
    <source>
        <dbReference type="Proteomes" id="UP000663131"/>
    </source>
</evidence>
<dbReference type="InterPro" id="IPR009644">
    <property type="entry name" value="FKTN/MNN4/W02B3.4-1"/>
</dbReference>
<dbReference type="Proteomes" id="UP000663131">
    <property type="component" value="Chromosome 8"/>
</dbReference>
<evidence type="ECO:0000313" key="8">
    <source>
        <dbReference type="EMBL" id="QOU21506.1"/>
    </source>
</evidence>
<dbReference type="RefSeq" id="XP_041137999.1">
    <property type="nucleotide sequence ID" value="XM_041279785.1"/>
</dbReference>
<feature type="region of interest" description="Disordered" evidence="5">
    <location>
        <begin position="600"/>
        <end position="668"/>
    </location>
</feature>
<name>A0A871R8B9_DEKBR</name>
<dbReference type="Pfam" id="PF04991">
    <property type="entry name" value="LicD"/>
    <property type="match status" value="1"/>
</dbReference>
<evidence type="ECO:0000256" key="3">
    <source>
        <dbReference type="ARBA" id="ARBA00022989"/>
    </source>
</evidence>
<accession>A0A871R8B9</accession>
<proteinExistence type="predicted"/>
<sequence length="875" mass="103018">MLGHRAMRRLSDTKNVVQRLKRKRRFVSVFALVCTIYLFFFTIYSQRRASINSLRTLIKGKFDTADDLLLTLEKKFKSMNVFFDYNKYWKYYTGLHDYNLQLDPDDYKKVRESKLYYDPRITFAVYIHHIKKLMESRSEGQKDPITIPFSWQDWVDLSYLNQYLEYDEVEKPTCYDILHHGLDYKPALKGRPTKTKAKQKKIKEFDAQPCVDNSDYKGNVPKKLLPGFNIQGHTLTTFFLEKKVHAKSYVLSSFPLPNSIVFLSKDGTYSVVPDKDVNMINSGLFDDYVKDVSSSHSKKQTVLVDPVDEYDELQLQAPAKKGDRDFSRIFSEENNYEYLEPMNDFYYDYTGIVKDLRAKGDKLSPQEKRHLESLEYSLSIDESSLPKAFQEVNIIWPENYNGHRVKENGAHYDWRFFDGFISESKLNVYDDTNEKRKLILHRMVHTWLQFTFRTGILSILAHGSLLSWWWDGLVFEWDDDIDVQMPIMELDKFCAAYNGSMIVEDVNQGFSKYYVDCSTSITHRAHANGLNNIDARFIDVDSGMYIDITGLAITGSPGMPNRFHDRWKDLREHPEKVLDPGLTFPQDVWSKLLDEERKNKEAEEAKGKEVEGKESGKVVENVVKDTESGKVDKNSEGGKSEDDTKNNENPPLDKRSVHRTEARADERRRNAMLLARTRARKTQTELKIYFDRNAKMHLFNCRNNHFYSYEEMVPLQLSSMEGASAIVPRDYEGVITSEYSRGLRRKSFQKYVYAEDLRFWIPLSRIRALLRADAKTSIQSRLIKYLFSHRLQALSRLLEDDEIMKEFYLTHRATRDHLDEMRLRNKGIMKKMTESDKKEYSNLMDHYKEYRKPMRKDYHNYIAEVEYFEHHNPPQ</sequence>
<dbReference type="GeneID" id="64573155"/>
<dbReference type="EMBL" id="CP063136">
    <property type="protein sequence ID" value="QOU21506.1"/>
    <property type="molecule type" value="Genomic_DNA"/>
</dbReference>
<dbReference type="InterPro" id="IPR007074">
    <property type="entry name" value="LicD/FKTN/FKRP_NTP_transf"/>
</dbReference>
<keyword evidence="3 6" id="KW-1133">Transmembrane helix</keyword>
<evidence type="ECO:0000259" key="7">
    <source>
        <dbReference type="Pfam" id="PF04991"/>
    </source>
</evidence>
<dbReference type="PANTHER" id="PTHR15407">
    <property type="entry name" value="FUKUTIN-RELATED"/>
    <property type="match status" value="1"/>
</dbReference>
<dbReference type="PANTHER" id="PTHR15407:SF28">
    <property type="entry name" value="RIBITOL-5-PHOSPHATE TRANSFERASE FKTN"/>
    <property type="match status" value="1"/>
</dbReference>
<evidence type="ECO:0000256" key="1">
    <source>
        <dbReference type="ARBA" id="ARBA00004167"/>
    </source>
</evidence>
<dbReference type="GO" id="GO:0016020">
    <property type="term" value="C:membrane"/>
    <property type="evidence" value="ECO:0007669"/>
    <property type="project" value="UniProtKB-SubCell"/>
</dbReference>
<reference evidence="8" key="1">
    <citation type="submission" date="2020-10" db="EMBL/GenBank/DDBJ databases">
        <authorList>
            <person name="Palmer J.M."/>
        </authorList>
    </citation>
    <scope>NUCLEOTIDE SEQUENCE</scope>
    <source>
        <strain evidence="8">UCD 2041</strain>
    </source>
</reference>
<dbReference type="AlphaFoldDB" id="A0A871R8B9"/>
<dbReference type="KEGG" id="bbrx:BRETT_001230"/>
<dbReference type="GO" id="GO:0009100">
    <property type="term" value="P:glycoprotein metabolic process"/>
    <property type="evidence" value="ECO:0007669"/>
    <property type="project" value="UniProtKB-ARBA"/>
</dbReference>
<keyword evidence="4 6" id="KW-0472">Membrane</keyword>
<evidence type="ECO:0000256" key="5">
    <source>
        <dbReference type="SAM" id="MobiDB-lite"/>
    </source>
</evidence>
<feature type="domain" description="LicD/FKTN/FKRP nucleotidyltransferase" evidence="7">
    <location>
        <begin position="454"/>
        <end position="739"/>
    </location>
</feature>
<feature type="transmembrane region" description="Helical" evidence="6">
    <location>
        <begin position="26"/>
        <end position="44"/>
    </location>
</feature>
<gene>
    <name evidence="8" type="ORF">BRETT_001230</name>
</gene>